<sequence>MPLIATFLCFTLLFSTAFVRVSIRDGCGTNAQVISEKTPTHDNNEIKFVTSSCPGFAALRNTTTTPSTAHRFVCDTTVTTSLPADCEALTDALEGLSGEIVSPPQTVTQVTNGTCFYDYTNFNTVQYDVCFPDFDGLAQCILANCFTRTTPATTA</sequence>
<feature type="chain" id="PRO_5002205572" evidence="1">
    <location>
        <begin position="18"/>
        <end position="155"/>
    </location>
</feature>
<accession>A0A0C9VRK9</accession>
<name>A0A0C9VRK9_SPHS4</name>
<proteinExistence type="predicted"/>
<protein>
    <submittedName>
        <fullName evidence="2">Uncharacterized protein</fullName>
    </submittedName>
</protein>
<keyword evidence="1" id="KW-0732">Signal</keyword>
<dbReference type="HOGENOM" id="CLU_118195_0_0_1"/>
<evidence type="ECO:0000256" key="1">
    <source>
        <dbReference type="SAM" id="SignalP"/>
    </source>
</evidence>
<reference evidence="2 3" key="1">
    <citation type="submission" date="2014-06" db="EMBL/GenBank/DDBJ databases">
        <title>Evolutionary Origins and Diversification of the Mycorrhizal Mutualists.</title>
        <authorList>
            <consortium name="DOE Joint Genome Institute"/>
            <consortium name="Mycorrhizal Genomics Consortium"/>
            <person name="Kohler A."/>
            <person name="Kuo A."/>
            <person name="Nagy L.G."/>
            <person name="Floudas D."/>
            <person name="Copeland A."/>
            <person name="Barry K.W."/>
            <person name="Cichocki N."/>
            <person name="Veneault-Fourrey C."/>
            <person name="LaButti K."/>
            <person name="Lindquist E.A."/>
            <person name="Lipzen A."/>
            <person name="Lundell T."/>
            <person name="Morin E."/>
            <person name="Murat C."/>
            <person name="Riley R."/>
            <person name="Ohm R."/>
            <person name="Sun H."/>
            <person name="Tunlid A."/>
            <person name="Henrissat B."/>
            <person name="Grigoriev I.V."/>
            <person name="Hibbett D.S."/>
            <person name="Martin F."/>
        </authorList>
    </citation>
    <scope>NUCLEOTIDE SEQUENCE [LARGE SCALE GENOMIC DNA]</scope>
    <source>
        <strain evidence="2 3">SS14</strain>
    </source>
</reference>
<dbReference type="EMBL" id="KN837142">
    <property type="protein sequence ID" value="KIJ40626.1"/>
    <property type="molecule type" value="Genomic_DNA"/>
</dbReference>
<organism evidence="2 3">
    <name type="scientific">Sphaerobolus stellatus (strain SS14)</name>
    <dbReference type="NCBI Taxonomy" id="990650"/>
    <lineage>
        <taxon>Eukaryota</taxon>
        <taxon>Fungi</taxon>
        <taxon>Dikarya</taxon>
        <taxon>Basidiomycota</taxon>
        <taxon>Agaricomycotina</taxon>
        <taxon>Agaricomycetes</taxon>
        <taxon>Phallomycetidae</taxon>
        <taxon>Geastrales</taxon>
        <taxon>Sphaerobolaceae</taxon>
        <taxon>Sphaerobolus</taxon>
    </lineage>
</organism>
<feature type="signal peptide" evidence="1">
    <location>
        <begin position="1"/>
        <end position="17"/>
    </location>
</feature>
<dbReference type="AlphaFoldDB" id="A0A0C9VRK9"/>
<evidence type="ECO:0000313" key="3">
    <source>
        <dbReference type="Proteomes" id="UP000054279"/>
    </source>
</evidence>
<dbReference type="Proteomes" id="UP000054279">
    <property type="component" value="Unassembled WGS sequence"/>
</dbReference>
<gene>
    <name evidence="2" type="ORF">M422DRAFT_256312</name>
</gene>
<keyword evidence="3" id="KW-1185">Reference proteome</keyword>
<evidence type="ECO:0000313" key="2">
    <source>
        <dbReference type="EMBL" id="KIJ40626.1"/>
    </source>
</evidence>